<dbReference type="AlphaFoldDB" id="A0A9D3U915"/>
<reference evidence="1 2" key="1">
    <citation type="journal article" date="2021" name="Plant Biotechnol. J.">
        <title>Multi-omics assisted identification of the key and species-specific regulatory components of drought-tolerant mechanisms in Gossypium stocksii.</title>
        <authorList>
            <person name="Yu D."/>
            <person name="Ke L."/>
            <person name="Zhang D."/>
            <person name="Wu Y."/>
            <person name="Sun Y."/>
            <person name="Mei J."/>
            <person name="Sun J."/>
            <person name="Sun Y."/>
        </authorList>
    </citation>
    <scope>NUCLEOTIDE SEQUENCE [LARGE SCALE GENOMIC DNA]</scope>
    <source>
        <strain evidence="2">cv. E1</strain>
        <tissue evidence="1">Leaf</tissue>
    </source>
</reference>
<dbReference type="EMBL" id="JAIQCV010000013">
    <property type="protein sequence ID" value="KAH1032011.1"/>
    <property type="molecule type" value="Genomic_DNA"/>
</dbReference>
<dbReference type="Proteomes" id="UP000828251">
    <property type="component" value="Unassembled WGS sequence"/>
</dbReference>
<protein>
    <submittedName>
        <fullName evidence="1">Uncharacterized protein</fullName>
    </submittedName>
</protein>
<dbReference type="OrthoDB" id="1297232at2759"/>
<proteinExistence type="predicted"/>
<organism evidence="1 2">
    <name type="scientific">Gossypium stocksii</name>
    <dbReference type="NCBI Taxonomy" id="47602"/>
    <lineage>
        <taxon>Eukaryota</taxon>
        <taxon>Viridiplantae</taxon>
        <taxon>Streptophyta</taxon>
        <taxon>Embryophyta</taxon>
        <taxon>Tracheophyta</taxon>
        <taxon>Spermatophyta</taxon>
        <taxon>Magnoliopsida</taxon>
        <taxon>eudicotyledons</taxon>
        <taxon>Gunneridae</taxon>
        <taxon>Pentapetalae</taxon>
        <taxon>rosids</taxon>
        <taxon>malvids</taxon>
        <taxon>Malvales</taxon>
        <taxon>Malvaceae</taxon>
        <taxon>Malvoideae</taxon>
        <taxon>Gossypium</taxon>
    </lineage>
</organism>
<evidence type="ECO:0000313" key="1">
    <source>
        <dbReference type="EMBL" id="KAH1032011.1"/>
    </source>
</evidence>
<comment type="caution">
    <text evidence="1">The sequence shown here is derived from an EMBL/GenBank/DDBJ whole genome shotgun (WGS) entry which is preliminary data.</text>
</comment>
<gene>
    <name evidence="1" type="ORF">J1N35_044185</name>
</gene>
<sequence length="63" mass="7005">MHTAGSKSFDYVADDELDVHRKKDGSPLTIEATEIMEKLKDKTAEYETIASSDSSVNLENIDN</sequence>
<keyword evidence="2" id="KW-1185">Reference proteome</keyword>
<accession>A0A9D3U915</accession>
<evidence type="ECO:0000313" key="2">
    <source>
        <dbReference type="Proteomes" id="UP000828251"/>
    </source>
</evidence>
<name>A0A9D3U915_9ROSI</name>